<comment type="caution">
    <text evidence="1">The sequence shown here is derived from an EMBL/GenBank/DDBJ whole genome shotgun (WGS) entry which is preliminary data.</text>
</comment>
<keyword evidence="2" id="KW-1185">Reference proteome</keyword>
<sequence>MLPPIDEAILKNNPDFERLYKTVTSSLLNADGSTQSHDPVAKKREAIRDELKAYRLRAAKQNLIRRAITAAASSEPNNAASKQVEQQQQSQSQTHRRTRSQPHIRIQSQRSSTSAPPPEIIDLLFLLPPFLSNASTMPPTSLALLLSRPPFADLQTLFPTLTSTLSTTLTRQANALARVLNPNTNPSYIHRSIPTLPSTTTSLQDSLTTLTTQLSLSRQRATHDLTVHLSRHAQALSHLIRVLEAKHGPAARSAALRAEEAGLEAQTWGAAAEAVLWDARRTAYPKDAQRALANYRRHLGDARMRVADGMRVREAELGDYGVVGVGSSSGVGGEGVEADVETEGTGETSKERTMREMARVWREMETRLNEVRGDLDRLG</sequence>
<name>A0ACC0D7Q1_9PEZI</name>
<evidence type="ECO:0000313" key="2">
    <source>
        <dbReference type="Proteomes" id="UP001497680"/>
    </source>
</evidence>
<proteinExistence type="predicted"/>
<organism evidence="1 2">
    <name type="scientific">Hypoxylon rubiginosum</name>
    <dbReference type="NCBI Taxonomy" id="110542"/>
    <lineage>
        <taxon>Eukaryota</taxon>
        <taxon>Fungi</taxon>
        <taxon>Dikarya</taxon>
        <taxon>Ascomycota</taxon>
        <taxon>Pezizomycotina</taxon>
        <taxon>Sordariomycetes</taxon>
        <taxon>Xylariomycetidae</taxon>
        <taxon>Xylariales</taxon>
        <taxon>Hypoxylaceae</taxon>
        <taxon>Hypoxylon</taxon>
    </lineage>
</organism>
<protein>
    <submittedName>
        <fullName evidence="1">Uncharacterized protein</fullName>
    </submittedName>
</protein>
<reference evidence="1 2" key="1">
    <citation type="journal article" date="2022" name="New Phytol.">
        <title>Ecological generalism drives hyperdiversity of secondary metabolite gene clusters in xylarialean endophytes.</title>
        <authorList>
            <person name="Franco M.E.E."/>
            <person name="Wisecaver J.H."/>
            <person name="Arnold A.E."/>
            <person name="Ju Y.M."/>
            <person name="Slot J.C."/>
            <person name="Ahrendt S."/>
            <person name="Moore L.P."/>
            <person name="Eastman K.E."/>
            <person name="Scott K."/>
            <person name="Konkel Z."/>
            <person name="Mondo S.J."/>
            <person name="Kuo A."/>
            <person name="Hayes R.D."/>
            <person name="Haridas S."/>
            <person name="Andreopoulos B."/>
            <person name="Riley R."/>
            <person name="LaButti K."/>
            <person name="Pangilinan J."/>
            <person name="Lipzen A."/>
            <person name="Amirebrahimi M."/>
            <person name="Yan J."/>
            <person name="Adam C."/>
            <person name="Keymanesh K."/>
            <person name="Ng V."/>
            <person name="Louie K."/>
            <person name="Northen T."/>
            <person name="Drula E."/>
            <person name="Henrissat B."/>
            <person name="Hsieh H.M."/>
            <person name="Youens-Clark K."/>
            <person name="Lutzoni F."/>
            <person name="Miadlikowska J."/>
            <person name="Eastwood D.C."/>
            <person name="Hamelin R.C."/>
            <person name="Grigoriev I.V."/>
            <person name="U'Ren J.M."/>
        </authorList>
    </citation>
    <scope>NUCLEOTIDE SEQUENCE [LARGE SCALE GENOMIC DNA]</scope>
    <source>
        <strain evidence="1 2">ER1909</strain>
    </source>
</reference>
<dbReference type="EMBL" id="MU394299">
    <property type="protein sequence ID" value="KAI6088740.1"/>
    <property type="molecule type" value="Genomic_DNA"/>
</dbReference>
<dbReference type="Proteomes" id="UP001497680">
    <property type="component" value="Unassembled WGS sequence"/>
</dbReference>
<accession>A0ACC0D7Q1</accession>
<evidence type="ECO:0000313" key="1">
    <source>
        <dbReference type="EMBL" id="KAI6088740.1"/>
    </source>
</evidence>
<gene>
    <name evidence="1" type="ORF">F4821DRAFT_276944</name>
</gene>